<comment type="subcellular location">
    <subcellularLocation>
        <location evidence="1">Host nucleus</location>
    </subcellularLocation>
</comment>
<accession>A0A8A4XDH3</accession>
<reference evidence="7" key="2">
    <citation type="journal article" date="2022" name="Gigascience">
        <title>Parvovirus dark matter in the cloaca of wild birds.</title>
        <authorList>
            <person name="Dai Z."/>
            <person name="Wang H."/>
            <person name="Wu H."/>
            <person name="Zhang Q."/>
            <person name="Ji L."/>
            <person name="Wang X."/>
            <person name="Shen Q."/>
            <person name="Yang S."/>
            <person name="Ma X."/>
            <person name="Shan T."/>
            <person name="Zhang W."/>
        </authorList>
    </citation>
    <scope>NUCLEOTIDE SEQUENCE</scope>
    <source>
        <strain evidence="7">Wsk72par01</strain>
    </source>
</reference>
<evidence type="ECO:0000259" key="6">
    <source>
        <dbReference type="Pfam" id="PF01057"/>
    </source>
</evidence>
<evidence type="ECO:0000256" key="5">
    <source>
        <dbReference type="ARBA" id="ARBA00022840"/>
    </source>
</evidence>
<proteinExistence type="predicted"/>
<sequence>MLSSAQPKTVSYKTEDRQWDARFNVQSDEDLDALLEGVKELERDGRFKYVLVGGPEIGTRSYQDDYGIRHVHCAFIFNNRHSKRSILSSLKIKEGNGYYLVPRNRDLGYAGWRNHHIKSFSKVDANKCILFESGDLPKDIKRKRDVEASEEEKKLKVDEVIKRMRVLAENGEEDEAFNLYPRNWLLYGERLKSMVGQKKLEGKTSGNPNLWVTGYPGTGKTAILNYVYPDMYKKNLYNRFFDLYDAAKHTHIMLEDLDHEAVEKLSINFLKTLCDEAGFAIDQKYKSPQLTRTTVLVSSNFTIRELINEEGAGFDQNLAAICRRFWQTNIYELLRLLQLKLIPKPERAKLKGEGNADTGKLFMDWDYVTNGPTGKEIKTPEEYQKIIKDYFIAMCSV</sequence>
<dbReference type="Gene3D" id="3.40.50.300">
    <property type="entry name" value="P-loop containing nucleotide triphosphate hydrolases"/>
    <property type="match status" value="1"/>
</dbReference>
<reference evidence="7" key="1">
    <citation type="submission" date="2020-09" db="EMBL/GenBank/DDBJ databases">
        <authorList>
            <person name="Dai Z."/>
            <person name="Yang S."/>
            <person name="Zhang W."/>
        </authorList>
    </citation>
    <scope>NUCLEOTIDE SEQUENCE</scope>
    <source>
        <strain evidence="7">Wsk72par01</strain>
    </source>
</reference>
<keyword evidence="4" id="KW-0547">Nucleotide-binding</keyword>
<evidence type="ECO:0000313" key="7">
    <source>
        <dbReference type="EMBL" id="QTE04025.1"/>
    </source>
</evidence>
<dbReference type="SUPFAM" id="SSF52540">
    <property type="entry name" value="P-loop containing nucleoside triphosphate hydrolases"/>
    <property type="match status" value="1"/>
</dbReference>
<organism evidence="7">
    <name type="scientific">Ciconia boyciana parvo-like hybrid virus</name>
    <dbReference type="NCBI Taxonomy" id="2794504"/>
    <lineage>
        <taxon>Viruses</taxon>
        <taxon>Monodnaviria</taxon>
        <taxon>Shotokuvirae</taxon>
        <taxon>Cossaviricota</taxon>
        <taxon>Quintoviricetes</taxon>
        <taxon>Piccovirales</taxon>
        <taxon>Parvoviridae</taxon>
    </lineage>
</organism>
<dbReference type="GO" id="GO:0019079">
    <property type="term" value="P:viral genome replication"/>
    <property type="evidence" value="ECO:0007669"/>
    <property type="project" value="InterPro"/>
</dbReference>
<dbReference type="InterPro" id="IPR001257">
    <property type="entry name" value="Parvovirus_NS1_helicase"/>
</dbReference>
<dbReference type="InterPro" id="IPR027417">
    <property type="entry name" value="P-loop_NTPase"/>
</dbReference>
<evidence type="ECO:0000256" key="4">
    <source>
        <dbReference type="ARBA" id="ARBA00022741"/>
    </source>
</evidence>
<evidence type="ECO:0000256" key="3">
    <source>
        <dbReference type="ARBA" id="ARBA00022705"/>
    </source>
</evidence>
<evidence type="ECO:0000256" key="1">
    <source>
        <dbReference type="ARBA" id="ARBA00004147"/>
    </source>
</evidence>
<dbReference type="EMBL" id="MW046581">
    <property type="protein sequence ID" value="QTE04025.1"/>
    <property type="molecule type" value="Genomic_DNA"/>
</dbReference>
<protein>
    <submittedName>
        <fullName evidence="7">Replication protein</fullName>
    </submittedName>
</protein>
<dbReference type="GO" id="GO:0042025">
    <property type="term" value="C:host cell nucleus"/>
    <property type="evidence" value="ECO:0007669"/>
    <property type="project" value="UniProtKB-SubCell"/>
</dbReference>
<feature type="domain" description="Parvovirus non-structural protein 1 helicase" evidence="6">
    <location>
        <begin position="210"/>
        <end position="330"/>
    </location>
</feature>
<keyword evidence="2" id="KW-1048">Host nucleus</keyword>
<keyword evidence="3" id="KW-0235">DNA replication</keyword>
<dbReference type="GO" id="GO:0005524">
    <property type="term" value="F:ATP binding"/>
    <property type="evidence" value="ECO:0007669"/>
    <property type="project" value="UniProtKB-KW"/>
</dbReference>
<dbReference type="GO" id="GO:0006260">
    <property type="term" value="P:DNA replication"/>
    <property type="evidence" value="ECO:0007669"/>
    <property type="project" value="UniProtKB-KW"/>
</dbReference>
<dbReference type="Pfam" id="PF01057">
    <property type="entry name" value="Parvo_NS1"/>
    <property type="match status" value="1"/>
</dbReference>
<evidence type="ECO:0000256" key="2">
    <source>
        <dbReference type="ARBA" id="ARBA00022562"/>
    </source>
</evidence>
<name>A0A8A4XDH3_9VIRU</name>
<keyword evidence="5" id="KW-0067">ATP-binding</keyword>